<dbReference type="EMBL" id="AYKG01000020">
    <property type="protein sequence ID" value="ROO28611.1"/>
    <property type="molecule type" value="Genomic_DNA"/>
</dbReference>
<dbReference type="Gene3D" id="3.40.50.1000">
    <property type="entry name" value="HAD superfamily/HAD-like"/>
    <property type="match status" value="1"/>
</dbReference>
<dbReference type="InterPro" id="IPR023198">
    <property type="entry name" value="PGP-like_dom2"/>
</dbReference>
<dbReference type="InterPro" id="IPR050155">
    <property type="entry name" value="HAD-like_hydrolase_sf"/>
</dbReference>
<evidence type="ECO:0000256" key="2">
    <source>
        <dbReference type="ARBA" id="ARBA00022842"/>
    </source>
</evidence>
<dbReference type="NCBIfam" id="TIGR01549">
    <property type="entry name" value="HAD-SF-IA-v1"/>
    <property type="match status" value="1"/>
</dbReference>
<dbReference type="FunFam" id="3.40.50.1000:FF:000022">
    <property type="entry name" value="Phosphoglycolate phosphatase"/>
    <property type="match status" value="1"/>
</dbReference>
<dbReference type="SFLD" id="SFLDG01129">
    <property type="entry name" value="C1.5:_HAD__Beta-PGM__Phosphata"/>
    <property type="match status" value="1"/>
</dbReference>
<dbReference type="PANTHER" id="PTHR43434:SF23">
    <property type="entry name" value="PHOSPHOGLYCOLATE PHOSPHATASE"/>
    <property type="match status" value="1"/>
</dbReference>
<dbReference type="Proteomes" id="UP000285310">
    <property type="component" value="Unassembled WGS sequence"/>
</dbReference>
<dbReference type="PRINTS" id="PR00413">
    <property type="entry name" value="HADHALOGNASE"/>
</dbReference>
<proteinExistence type="predicted"/>
<dbReference type="GO" id="GO:0005829">
    <property type="term" value="C:cytosol"/>
    <property type="evidence" value="ECO:0007669"/>
    <property type="project" value="TreeGrafter"/>
</dbReference>
<dbReference type="Pfam" id="PF00702">
    <property type="entry name" value="Hydrolase"/>
    <property type="match status" value="1"/>
</dbReference>
<dbReference type="Gene3D" id="1.10.150.240">
    <property type="entry name" value="Putative phosphatase, domain 2"/>
    <property type="match status" value="1"/>
</dbReference>
<sequence length="226" mass="23954">MAPSIQRAVLFDLDGTVVHTAPDLAGAANDMRQARGLPALPEAELAPFCSYGGRGMIGKAFERAPGDDGYDALIKEFMTTYERRMTRASHPYDGIRELVSQLAADGIPWGIVTNKPEYMAVPLMDHLAFDPAAGCVIGGDTAGVSKPNPAPIYLACERMGLAPAHCIYVGDSDRDIAAGRAAGTATITAGYGYIPAGENALAWPADRHVASVSELREAITSLWHKP</sequence>
<dbReference type="AlphaFoldDB" id="A0A423PSW5"/>
<reference evidence="3 4" key="1">
    <citation type="submission" date="2013-10" db="EMBL/GenBank/DDBJ databases">
        <title>Salinisphaera japonica YTM-1 Genome Sequencing.</title>
        <authorList>
            <person name="Lai Q."/>
            <person name="Li C."/>
            <person name="Shao Z."/>
        </authorList>
    </citation>
    <scope>NUCLEOTIDE SEQUENCE [LARGE SCALE GENOMIC DNA]</scope>
    <source>
        <strain evidence="3 4">YTM-1</strain>
    </source>
</reference>
<dbReference type="RefSeq" id="WP_123658054.1">
    <property type="nucleotide sequence ID" value="NZ_AYKG01000020.1"/>
</dbReference>
<comment type="caution">
    <text evidence="3">The sequence shown here is derived from an EMBL/GenBank/DDBJ whole genome shotgun (WGS) entry which is preliminary data.</text>
</comment>
<keyword evidence="4" id="KW-1185">Reference proteome</keyword>
<keyword evidence="1" id="KW-0378">Hydrolase</keyword>
<keyword evidence="2" id="KW-0460">Magnesium</keyword>
<protein>
    <submittedName>
        <fullName evidence="3">Phosphoglycolate phosphatase</fullName>
    </submittedName>
</protein>
<dbReference type="GO" id="GO:0008967">
    <property type="term" value="F:phosphoglycolate phosphatase activity"/>
    <property type="evidence" value="ECO:0007669"/>
    <property type="project" value="TreeGrafter"/>
</dbReference>
<gene>
    <name evidence="3" type="ORF">SAJA_07655</name>
</gene>
<dbReference type="InterPro" id="IPR036412">
    <property type="entry name" value="HAD-like_sf"/>
</dbReference>
<dbReference type="FunCoup" id="A0A423PSW5">
    <property type="interactions" value="453"/>
</dbReference>
<dbReference type="OrthoDB" id="9776368at2"/>
<name>A0A423PSW5_9GAMM</name>
<dbReference type="NCBIfam" id="TIGR01509">
    <property type="entry name" value="HAD-SF-IA-v3"/>
    <property type="match status" value="1"/>
</dbReference>
<accession>A0A423PSW5</accession>
<dbReference type="SFLD" id="SFLDG01135">
    <property type="entry name" value="C1.5.6:_HAD__Beta-PGM__Phospha"/>
    <property type="match status" value="1"/>
</dbReference>
<dbReference type="PANTHER" id="PTHR43434">
    <property type="entry name" value="PHOSPHOGLYCOLATE PHOSPHATASE"/>
    <property type="match status" value="1"/>
</dbReference>
<dbReference type="SFLD" id="SFLDS00003">
    <property type="entry name" value="Haloacid_Dehalogenase"/>
    <property type="match status" value="1"/>
</dbReference>
<evidence type="ECO:0000313" key="4">
    <source>
        <dbReference type="Proteomes" id="UP000285310"/>
    </source>
</evidence>
<evidence type="ECO:0000313" key="3">
    <source>
        <dbReference type="EMBL" id="ROO28611.1"/>
    </source>
</evidence>
<dbReference type="SUPFAM" id="SSF56784">
    <property type="entry name" value="HAD-like"/>
    <property type="match status" value="1"/>
</dbReference>
<dbReference type="InParanoid" id="A0A423PSW5"/>
<dbReference type="InterPro" id="IPR006439">
    <property type="entry name" value="HAD-SF_hydro_IA"/>
</dbReference>
<dbReference type="GO" id="GO:0006281">
    <property type="term" value="P:DNA repair"/>
    <property type="evidence" value="ECO:0007669"/>
    <property type="project" value="TreeGrafter"/>
</dbReference>
<organism evidence="3 4">
    <name type="scientific">Salinisphaera japonica YTM-1</name>
    <dbReference type="NCBI Taxonomy" id="1209778"/>
    <lineage>
        <taxon>Bacteria</taxon>
        <taxon>Pseudomonadati</taxon>
        <taxon>Pseudomonadota</taxon>
        <taxon>Gammaproteobacteria</taxon>
        <taxon>Salinisphaerales</taxon>
        <taxon>Salinisphaeraceae</taxon>
        <taxon>Salinisphaera</taxon>
    </lineage>
</organism>
<dbReference type="InterPro" id="IPR023214">
    <property type="entry name" value="HAD_sf"/>
</dbReference>
<dbReference type="GO" id="GO:0046872">
    <property type="term" value="F:metal ion binding"/>
    <property type="evidence" value="ECO:0007669"/>
    <property type="project" value="UniProtKB-KW"/>
</dbReference>
<evidence type="ECO:0000256" key="1">
    <source>
        <dbReference type="ARBA" id="ARBA00022801"/>
    </source>
</evidence>